<dbReference type="GO" id="GO:0003677">
    <property type="term" value="F:DNA binding"/>
    <property type="evidence" value="ECO:0007669"/>
    <property type="project" value="UniProtKB-KW"/>
</dbReference>
<dbReference type="SUPFAM" id="SSF48008">
    <property type="entry name" value="GntR ligand-binding domain-like"/>
    <property type="match status" value="1"/>
</dbReference>
<dbReference type="InterPro" id="IPR036390">
    <property type="entry name" value="WH_DNA-bd_sf"/>
</dbReference>
<dbReference type="PANTHER" id="PTHR43537">
    <property type="entry name" value="TRANSCRIPTIONAL REGULATOR, GNTR FAMILY"/>
    <property type="match status" value="1"/>
</dbReference>
<keyword evidence="2" id="KW-0238">DNA-binding</keyword>
<dbReference type="Gene3D" id="1.20.120.530">
    <property type="entry name" value="GntR ligand-binding domain-like"/>
    <property type="match status" value="1"/>
</dbReference>
<evidence type="ECO:0000259" key="5">
    <source>
        <dbReference type="PROSITE" id="PS50949"/>
    </source>
</evidence>
<organism evidence="6 7">
    <name type="scientific">Pseudokineococcus marinus</name>
    <dbReference type="NCBI Taxonomy" id="351215"/>
    <lineage>
        <taxon>Bacteria</taxon>
        <taxon>Bacillati</taxon>
        <taxon>Actinomycetota</taxon>
        <taxon>Actinomycetes</taxon>
        <taxon>Kineosporiales</taxon>
        <taxon>Kineosporiaceae</taxon>
        <taxon>Pseudokineococcus</taxon>
    </lineage>
</organism>
<evidence type="ECO:0000256" key="1">
    <source>
        <dbReference type="ARBA" id="ARBA00023015"/>
    </source>
</evidence>
<evidence type="ECO:0000313" key="6">
    <source>
        <dbReference type="EMBL" id="NNH23608.1"/>
    </source>
</evidence>
<dbReference type="SMART" id="SM00895">
    <property type="entry name" value="FCD"/>
    <property type="match status" value="1"/>
</dbReference>
<proteinExistence type="predicted"/>
<evidence type="ECO:0000256" key="4">
    <source>
        <dbReference type="SAM" id="MobiDB-lite"/>
    </source>
</evidence>
<dbReference type="SMART" id="SM00345">
    <property type="entry name" value="HTH_GNTR"/>
    <property type="match status" value="1"/>
</dbReference>
<comment type="caution">
    <text evidence="6">The sequence shown here is derived from an EMBL/GenBank/DDBJ whole genome shotgun (WGS) entry which is preliminary data.</text>
</comment>
<dbReference type="Pfam" id="PF07729">
    <property type="entry name" value="FCD"/>
    <property type="match status" value="1"/>
</dbReference>
<dbReference type="InterPro" id="IPR036388">
    <property type="entry name" value="WH-like_DNA-bd_sf"/>
</dbReference>
<feature type="region of interest" description="Disordered" evidence="4">
    <location>
        <begin position="19"/>
        <end position="89"/>
    </location>
</feature>
<dbReference type="Gene3D" id="1.10.10.10">
    <property type="entry name" value="Winged helix-like DNA-binding domain superfamily/Winged helix DNA-binding domain"/>
    <property type="match status" value="1"/>
</dbReference>
<evidence type="ECO:0000256" key="2">
    <source>
        <dbReference type="ARBA" id="ARBA00023125"/>
    </source>
</evidence>
<dbReference type="InterPro" id="IPR008920">
    <property type="entry name" value="TF_FadR/GntR_C"/>
</dbReference>
<sequence length="300" mass="31418">MWPSLLSTTDVSVVVDCRIAGRGGQPPPTTSVHAAAPGPARSRGGEGGAVRRSEVQERGAGVGGPHPGGPPSPREAGRGSGPSRAGAAARGGSLADLAYEHLRDALLVLEVRPGAPLKDDVVARELDVGRTPVREALKRLETDRLVVTYPRRGTFAAPIDISDLGQISEVRRSLEPLAAAGAARRATDEQRAGLAGLAATIAALDPPAMTAVELMRHDVAVHRGVYAASGNPHLEDVLVRLDNLATRIWCLVLDRLPAIGGHVHEHVDLLRAVVEGREDDAAALAEEHVAAFERTVRGVL</sequence>
<dbReference type="PANTHER" id="PTHR43537:SF5">
    <property type="entry name" value="UXU OPERON TRANSCRIPTIONAL REGULATOR"/>
    <property type="match status" value="1"/>
</dbReference>
<dbReference type="SUPFAM" id="SSF46785">
    <property type="entry name" value="Winged helix' DNA-binding domain"/>
    <property type="match status" value="1"/>
</dbReference>
<feature type="domain" description="HTH gntR-type" evidence="5">
    <location>
        <begin position="92"/>
        <end position="159"/>
    </location>
</feature>
<gene>
    <name evidence="6" type="ORF">HLB09_11015</name>
</gene>
<dbReference type="Proteomes" id="UP000555552">
    <property type="component" value="Unassembled WGS sequence"/>
</dbReference>
<keyword evidence="7" id="KW-1185">Reference proteome</keyword>
<keyword evidence="1" id="KW-0805">Transcription regulation</keyword>
<dbReference type="GO" id="GO:0003700">
    <property type="term" value="F:DNA-binding transcription factor activity"/>
    <property type="evidence" value="ECO:0007669"/>
    <property type="project" value="InterPro"/>
</dbReference>
<reference evidence="6 7" key="1">
    <citation type="submission" date="2020-05" db="EMBL/GenBank/DDBJ databases">
        <title>MicrobeNet Type strains.</title>
        <authorList>
            <person name="Nicholson A.C."/>
        </authorList>
    </citation>
    <scope>NUCLEOTIDE SEQUENCE [LARGE SCALE GENOMIC DNA]</scope>
    <source>
        <strain evidence="6 7">JCM 14547</strain>
    </source>
</reference>
<keyword evidence="3" id="KW-0804">Transcription</keyword>
<evidence type="ECO:0000313" key="7">
    <source>
        <dbReference type="Proteomes" id="UP000555552"/>
    </source>
</evidence>
<protein>
    <submittedName>
        <fullName evidence="6">GntR family transcriptional regulator</fullName>
    </submittedName>
</protein>
<dbReference type="AlphaFoldDB" id="A0A849C1P7"/>
<evidence type="ECO:0000256" key="3">
    <source>
        <dbReference type="ARBA" id="ARBA00023163"/>
    </source>
</evidence>
<name>A0A849C1P7_9ACTN</name>
<dbReference type="InterPro" id="IPR000524">
    <property type="entry name" value="Tscrpt_reg_HTH_GntR"/>
</dbReference>
<dbReference type="Pfam" id="PF00392">
    <property type="entry name" value="GntR"/>
    <property type="match status" value="1"/>
</dbReference>
<accession>A0A849C1P7</accession>
<dbReference type="InterPro" id="IPR011711">
    <property type="entry name" value="GntR_C"/>
</dbReference>
<dbReference type="EMBL" id="JABEMA010000168">
    <property type="protein sequence ID" value="NNH23608.1"/>
    <property type="molecule type" value="Genomic_DNA"/>
</dbReference>
<dbReference type="PROSITE" id="PS50949">
    <property type="entry name" value="HTH_GNTR"/>
    <property type="match status" value="1"/>
</dbReference>